<dbReference type="OrthoDB" id="5054050at2"/>
<gene>
    <name evidence="2" type="ORF">D9V34_09050</name>
</gene>
<keyword evidence="1" id="KW-0812">Transmembrane</keyword>
<sequence>MEGIGHPGDSLDAPIRLRDFTRLGKFAQVPWWGRLTAVSIFSLLGLLAVFAIAAGLIVLLEDAPPWIPLAIVSAWGLILIVSYVHWLLGAAHRTRLARFALLNGLEYRDRVITRGRPGLGFPLRAKNVERGMIRNEWLDIGTNYPTNPERNDRVNITRPFVFAEIILPRDLPHMILKNPKSRILSLAGMGLGNRVKLDLEGDFHRHFTLYCPAGYERDALYIFTPDVMAAVLDVARNAEVEVIEDRLYLYMRHTTRIWRAEVMNALLGSIALLNERFARQASVYRDDDSGQGDGGVSFGLAGHRMTGNSGVSATGILASTAVISVSVLIALFTFVIAPMLGG</sequence>
<keyword evidence="1" id="KW-1133">Transmembrane helix</keyword>
<dbReference type="EMBL" id="RCUY01000008">
    <property type="protein sequence ID" value="RLP82531.1"/>
    <property type="molecule type" value="Genomic_DNA"/>
</dbReference>
<keyword evidence="1" id="KW-0472">Membrane</keyword>
<feature type="transmembrane region" description="Helical" evidence="1">
    <location>
        <begin position="35"/>
        <end position="60"/>
    </location>
</feature>
<name>A0A3L7ASH6_9MICO</name>
<protein>
    <recommendedName>
        <fullName evidence="4">DUF3137 domain-containing protein</fullName>
    </recommendedName>
</protein>
<feature type="transmembrane region" description="Helical" evidence="1">
    <location>
        <begin position="313"/>
        <end position="337"/>
    </location>
</feature>
<dbReference type="AlphaFoldDB" id="A0A3L7ASH6"/>
<evidence type="ECO:0000256" key="1">
    <source>
        <dbReference type="SAM" id="Phobius"/>
    </source>
</evidence>
<proteinExistence type="predicted"/>
<dbReference type="RefSeq" id="WP_121688527.1">
    <property type="nucleotide sequence ID" value="NZ_RCUY01000008.1"/>
</dbReference>
<organism evidence="2 3">
    <name type="scientific">Mycetocola lacteus</name>
    <dbReference type="NCBI Taxonomy" id="76637"/>
    <lineage>
        <taxon>Bacteria</taxon>
        <taxon>Bacillati</taxon>
        <taxon>Actinomycetota</taxon>
        <taxon>Actinomycetes</taxon>
        <taxon>Micrococcales</taxon>
        <taxon>Microbacteriaceae</taxon>
        <taxon>Mycetocola</taxon>
    </lineage>
</organism>
<evidence type="ECO:0008006" key="4">
    <source>
        <dbReference type="Google" id="ProtNLM"/>
    </source>
</evidence>
<feature type="transmembrane region" description="Helical" evidence="1">
    <location>
        <begin position="66"/>
        <end position="88"/>
    </location>
</feature>
<comment type="caution">
    <text evidence="2">The sequence shown here is derived from an EMBL/GenBank/DDBJ whole genome shotgun (WGS) entry which is preliminary data.</text>
</comment>
<evidence type="ECO:0000313" key="3">
    <source>
        <dbReference type="Proteomes" id="UP000269438"/>
    </source>
</evidence>
<evidence type="ECO:0000313" key="2">
    <source>
        <dbReference type="EMBL" id="RLP82531.1"/>
    </source>
</evidence>
<dbReference type="Proteomes" id="UP000269438">
    <property type="component" value="Unassembled WGS sequence"/>
</dbReference>
<reference evidence="2 3" key="1">
    <citation type="submission" date="2018-10" db="EMBL/GenBank/DDBJ databases">
        <authorList>
            <person name="Li J."/>
        </authorList>
    </citation>
    <scope>NUCLEOTIDE SEQUENCE [LARGE SCALE GENOMIC DNA]</scope>
    <source>
        <strain evidence="2 3">JCM 11654</strain>
    </source>
</reference>
<accession>A0A3L7ASH6</accession>
<keyword evidence="3" id="KW-1185">Reference proteome</keyword>